<dbReference type="RefSeq" id="WP_250930415.1">
    <property type="nucleotide sequence ID" value="NZ_JAMQBK010000053.1"/>
</dbReference>
<organism evidence="1 2">
    <name type="scientific">Aporhodopirellula aestuarii</name>
    <dbReference type="NCBI Taxonomy" id="2950107"/>
    <lineage>
        <taxon>Bacteria</taxon>
        <taxon>Pseudomonadati</taxon>
        <taxon>Planctomycetota</taxon>
        <taxon>Planctomycetia</taxon>
        <taxon>Pirellulales</taxon>
        <taxon>Pirellulaceae</taxon>
        <taxon>Aporhodopirellula</taxon>
    </lineage>
</organism>
<comment type="caution">
    <text evidence="1">The sequence shown here is derived from an EMBL/GenBank/DDBJ whole genome shotgun (WGS) entry which is preliminary data.</text>
</comment>
<keyword evidence="2" id="KW-1185">Reference proteome</keyword>
<dbReference type="Proteomes" id="UP001202961">
    <property type="component" value="Unassembled WGS sequence"/>
</dbReference>
<evidence type="ECO:0000313" key="1">
    <source>
        <dbReference type="EMBL" id="MCM2372779.1"/>
    </source>
</evidence>
<sequence>MNADRFIEFAKTIFERATLALVNQQLVSTARLLRPVRDQEEPTRHQV</sequence>
<reference evidence="1 2" key="1">
    <citation type="journal article" date="2022" name="Syst. Appl. Microbiol.">
        <title>Rhodopirellula aestuarii sp. nov., a novel member of the genus Rhodopirellula isolated from brackish sediments collected in the Tagus River estuary, Portugal.</title>
        <authorList>
            <person name="Vitorino I.R."/>
            <person name="Klimek D."/>
            <person name="Calusinska M."/>
            <person name="Lobo-da-Cunha A."/>
            <person name="Vasconcelos V."/>
            <person name="Lage O.M."/>
        </authorList>
    </citation>
    <scope>NUCLEOTIDE SEQUENCE [LARGE SCALE GENOMIC DNA]</scope>
    <source>
        <strain evidence="1 2">ICT_H3.1</strain>
    </source>
</reference>
<accession>A0ABT0U772</accession>
<proteinExistence type="predicted"/>
<name>A0ABT0U772_9BACT</name>
<protein>
    <submittedName>
        <fullName evidence="1">Uncharacterized protein</fullName>
    </submittedName>
</protein>
<dbReference type="EMBL" id="JAMQBK010000053">
    <property type="protein sequence ID" value="MCM2372779.1"/>
    <property type="molecule type" value="Genomic_DNA"/>
</dbReference>
<gene>
    <name evidence="1" type="ORF">NB063_19365</name>
</gene>
<evidence type="ECO:0000313" key="2">
    <source>
        <dbReference type="Proteomes" id="UP001202961"/>
    </source>
</evidence>